<dbReference type="OrthoDB" id="9983043at2759"/>
<dbReference type="InterPro" id="IPR036915">
    <property type="entry name" value="Cyclin-like_sf"/>
</dbReference>
<dbReference type="EMBL" id="UYRR01031427">
    <property type="protein sequence ID" value="VDK49992.1"/>
    <property type="molecule type" value="Genomic_DNA"/>
</dbReference>
<dbReference type="GO" id="GO:0035861">
    <property type="term" value="C:site of double-strand break"/>
    <property type="evidence" value="ECO:0007669"/>
    <property type="project" value="TreeGrafter"/>
</dbReference>
<dbReference type="Proteomes" id="UP000267096">
    <property type="component" value="Unassembled WGS sequence"/>
</dbReference>
<organism evidence="4">
    <name type="scientific">Anisakis simplex</name>
    <name type="common">Herring worm</name>
    <dbReference type="NCBI Taxonomy" id="6269"/>
    <lineage>
        <taxon>Eukaryota</taxon>
        <taxon>Metazoa</taxon>
        <taxon>Ecdysozoa</taxon>
        <taxon>Nematoda</taxon>
        <taxon>Chromadorea</taxon>
        <taxon>Rhabditida</taxon>
        <taxon>Spirurina</taxon>
        <taxon>Ascaridomorpha</taxon>
        <taxon>Ascaridoidea</taxon>
        <taxon>Anisakidae</taxon>
        <taxon>Anisakis</taxon>
        <taxon>Anisakis simplex complex</taxon>
    </lineage>
</organism>
<sequence length="241" mass="28113">MYDDWLCILAAENLQRISEAMEDDQIFLTTETVEYIFTVCVRLRLPQEIKYLAAIIFNKFMLVHVDDLYKTVYETPHPIAHKQNEWERIEANISRQIPLRILSAIQIASKLHSYHDSLSRSMVKLALKTLGYAYTVNSVMRSEIRILSSLDWNVSSRQSPLVYAETLLKMLGSILTIDSLRVNCRKAFPERRLTRTFNTAAYWQFTLLCMDCVFMFWDEILERMLINVLGVAGNNFPRSVN</sequence>
<dbReference type="InterPro" id="IPR006671">
    <property type="entry name" value="Cyclin_N"/>
</dbReference>
<evidence type="ECO:0000313" key="4">
    <source>
        <dbReference type="WBParaSite" id="ASIM_0001412601-mRNA-1"/>
    </source>
</evidence>
<protein>
    <submittedName>
        <fullName evidence="4">Cyclin N-terminal domain-containing protein</fullName>
    </submittedName>
</protein>
<dbReference type="GO" id="GO:0007131">
    <property type="term" value="P:reciprocal meiotic recombination"/>
    <property type="evidence" value="ECO:0007669"/>
    <property type="project" value="TreeGrafter"/>
</dbReference>
<dbReference type="Pfam" id="PF00134">
    <property type="entry name" value="Cyclin_N"/>
    <property type="match status" value="1"/>
</dbReference>
<proteinExistence type="predicted"/>
<keyword evidence="3" id="KW-1185">Reference proteome</keyword>
<dbReference type="PANTHER" id="PTHR21615:SF2">
    <property type="entry name" value="CYCLIN N-TERMINAL DOMAIN-CONTAINING PROTEIN 1"/>
    <property type="match status" value="1"/>
</dbReference>
<evidence type="ECO:0000313" key="2">
    <source>
        <dbReference type="EMBL" id="VDK49992.1"/>
    </source>
</evidence>
<reference evidence="2 3" key="2">
    <citation type="submission" date="2018-11" db="EMBL/GenBank/DDBJ databases">
        <authorList>
            <consortium name="Pathogen Informatics"/>
        </authorList>
    </citation>
    <scope>NUCLEOTIDE SEQUENCE [LARGE SCALE GENOMIC DNA]</scope>
</reference>
<dbReference type="AlphaFoldDB" id="A0A0M3K007"/>
<dbReference type="SUPFAM" id="SSF47954">
    <property type="entry name" value="Cyclin-like"/>
    <property type="match status" value="1"/>
</dbReference>
<reference evidence="4" key="1">
    <citation type="submission" date="2017-02" db="UniProtKB">
        <authorList>
            <consortium name="WormBaseParasite"/>
        </authorList>
    </citation>
    <scope>IDENTIFICATION</scope>
</reference>
<dbReference type="Gene3D" id="1.10.472.10">
    <property type="entry name" value="Cyclin-like"/>
    <property type="match status" value="1"/>
</dbReference>
<evidence type="ECO:0000313" key="3">
    <source>
        <dbReference type="Proteomes" id="UP000267096"/>
    </source>
</evidence>
<dbReference type="WBParaSite" id="ASIM_0001412601-mRNA-1">
    <property type="protein sequence ID" value="ASIM_0001412601-mRNA-1"/>
    <property type="gene ID" value="ASIM_0001412601"/>
</dbReference>
<gene>
    <name evidence="2" type="ORF">ASIM_LOCUS13554</name>
</gene>
<name>A0A0M3K007_ANISI</name>
<dbReference type="CDD" id="cd20541">
    <property type="entry name" value="CYCLIN_CNTD1"/>
    <property type="match status" value="1"/>
</dbReference>
<feature type="domain" description="Cyclin N-terminal" evidence="1">
    <location>
        <begin position="31"/>
        <end position="154"/>
    </location>
</feature>
<dbReference type="PANTHER" id="PTHR21615">
    <property type="entry name" value="CYCLIN N-TERMINAL DOMAIN-CONTAINING PROTEIN 1"/>
    <property type="match status" value="1"/>
</dbReference>
<accession>A0A0M3K007</accession>
<evidence type="ECO:0000259" key="1">
    <source>
        <dbReference type="Pfam" id="PF00134"/>
    </source>
</evidence>